<accession>A0ABR7UCQ9</accession>
<reference evidence="2 3" key="1">
    <citation type="journal article" date="2020" name="Arch. Microbiol.">
        <title>Bradyrhizobium campsiandrae sp. nov., a nitrogen-fixing bacterial strain isolated from a native leguminous tree from the Amazon adapted to flooded conditions.</title>
        <authorList>
            <person name="Cabral Michel D."/>
            <person name="Martins da Costa E."/>
            <person name="Azarias Guimaraes A."/>
            <person name="Soares de Carvalho T."/>
            <person name="Santos de Castro Caputo P."/>
            <person name="Willems A."/>
            <person name="de Souza Moreira F.M."/>
        </authorList>
    </citation>
    <scope>NUCLEOTIDE SEQUENCE [LARGE SCALE GENOMIC DNA]</scope>
    <source>
        <strain evidence="3">INPA 384B</strain>
    </source>
</reference>
<dbReference type="RefSeq" id="WP_188104981.1">
    <property type="nucleotide sequence ID" value="NZ_JAANIH010000044.1"/>
</dbReference>
<organism evidence="2 3">
    <name type="scientific">Bradyrhizobium campsiandrae</name>
    <dbReference type="NCBI Taxonomy" id="1729892"/>
    <lineage>
        <taxon>Bacteria</taxon>
        <taxon>Pseudomonadati</taxon>
        <taxon>Pseudomonadota</taxon>
        <taxon>Alphaproteobacteria</taxon>
        <taxon>Hyphomicrobiales</taxon>
        <taxon>Nitrobacteraceae</taxon>
        <taxon>Bradyrhizobium</taxon>
    </lineage>
</organism>
<evidence type="ECO:0000256" key="1">
    <source>
        <dbReference type="SAM" id="MobiDB-lite"/>
    </source>
</evidence>
<feature type="region of interest" description="Disordered" evidence="1">
    <location>
        <begin position="1"/>
        <end position="27"/>
    </location>
</feature>
<sequence>MPIAQANETSAHAVQLPGKTQLSQAAQHQPVRSDAICDIEAKCLAKLHGIAHRDGKSLLLKLGDGSTKLFTDTDDCETVGESCVHTSLVGHLPMRHLFVLKEHRYESFNSIIVNGLTGEVFRIADGVPNFSPDRKRFVVAAFNEQDGINQVAVYGTNVFPPVPEWTYVPKSFMDGFEFVAWRGNNKIELRSADQKSTATISQTSDGWKLVAGGG</sequence>
<dbReference type="Proteomes" id="UP000639516">
    <property type="component" value="Unassembled WGS sequence"/>
</dbReference>
<gene>
    <name evidence="2" type="ORF">HA482_26850</name>
</gene>
<dbReference type="EMBL" id="JAATTO010000042">
    <property type="protein sequence ID" value="MBC9981834.1"/>
    <property type="molecule type" value="Genomic_DNA"/>
</dbReference>
<evidence type="ECO:0000313" key="2">
    <source>
        <dbReference type="EMBL" id="MBC9981834.1"/>
    </source>
</evidence>
<proteinExistence type="predicted"/>
<name>A0ABR7UCQ9_9BRAD</name>
<evidence type="ECO:0000313" key="3">
    <source>
        <dbReference type="Proteomes" id="UP000639516"/>
    </source>
</evidence>
<protein>
    <submittedName>
        <fullName evidence="2">Uncharacterized protein</fullName>
    </submittedName>
</protein>
<keyword evidence="3" id="KW-1185">Reference proteome</keyword>
<comment type="caution">
    <text evidence="2">The sequence shown here is derived from an EMBL/GenBank/DDBJ whole genome shotgun (WGS) entry which is preliminary data.</text>
</comment>